<name>A0A9N9TJR9_PHYSR</name>
<keyword evidence="1" id="KW-0732">Signal</keyword>
<keyword evidence="3" id="KW-1185">Reference proteome</keyword>
<evidence type="ECO:0000313" key="3">
    <source>
        <dbReference type="Proteomes" id="UP001153712"/>
    </source>
</evidence>
<dbReference type="AlphaFoldDB" id="A0A9N9TJR9"/>
<evidence type="ECO:0000256" key="1">
    <source>
        <dbReference type="SAM" id="SignalP"/>
    </source>
</evidence>
<organism evidence="2 3">
    <name type="scientific">Phyllotreta striolata</name>
    <name type="common">Striped flea beetle</name>
    <name type="synonym">Crioceris striolata</name>
    <dbReference type="NCBI Taxonomy" id="444603"/>
    <lineage>
        <taxon>Eukaryota</taxon>
        <taxon>Metazoa</taxon>
        <taxon>Ecdysozoa</taxon>
        <taxon>Arthropoda</taxon>
        <taxon>Hexapoda</taxon>
        <taxon>Insecta</taxon>
        <taxon>Pterygota</taxon>
        <taxon>Neoptera</taxon>
        <taxon>Endopterygota</taxon>
        <taxon>Coleoptera</taxon>
        <taxon>Polyphaga</taxon>
        <taxon>Cucujiformia</taxon>
        <taxon>Chrysomeloidea</taxon>
        <taxon>Chrysomelidae</taxon>
        <taxon>Galerucinae</taxon>
        <taxon>Alticini</taxon>
        <taxon>Phyllotreta</taxon>
    </lineage>
</organism>
<protein>
    <submittedName>
        <fullName evidence="2">Uncharacterized protein</fullName>
    </submittedName>
</protein>
<dbReference type="EMBL" id="OU900104">
    <property type="protein sequence ID" value="CAG9856110.1"/>
    <property type="molecule type" value="Genomic_DNA"/>
</dbReference>
<reference evidence="2" key="1">
    <citation type="submission" date="2022-01" db="EMBL/GenBank/DDBJ databases">
        <authorList>
            <person name="King R."/>
        </authorList>
    </citation>
    <scope>NUCLEOTIDE SEQUENCE</scope>
</reference>
<accession>A0A9N9TJR9</accession>
<dbReference type="Proteomes" id="UP001153712">
    <property type="component" value="Chromosome 11"/>
</dbReference>
<feature type="signal peptide" evidence="1">
    <location>
        <begin position="1"/>
        <end position="21"/>
    </location>
</feature>
<sequence>MHLKAVLATSLVLLVLSSVSGAPRAINNEEDLKRSVVEFLSQDKEFLGALEHSGLIDNSVARQKRQSEMDIDINGEGDVEEVPQKDGFFDRAAKFVVDLLQRFLKWINSSEN</sequence>
<gene>
    <name evidence="2" type="ORF">PHYEVI_LOCUS2537</name>
</gene>
<feature type="chain" id="PRO_5040210640" evidence="1">
    <location>
        <begin position="22"/>
        <end position="112"/>
    </location>
</feature>
<proteinExistence type="predicted"/>
<dbReference type="OrthoDB" id="6760257at2759"/>
<evidence type="ECO:0000313" key="2">
    <source>
        <dbReference type="EMBL" id="CAG9856110.1"/>
    </source>
</evidence>